<sequence length="299" mass="34830">MSNIKVVKIDKIIEKNKTKKNRSNPDLEYLKNIIRNKEKPNKKLSDILTKNEEIEQLLSKKTPKKSLKKTFTKINSQLYINKVKLPDIEPQNTKISLSKPTTKVKLINTKSDPKPIKDELKDNKLKSKPTKVKSNQKNINLINKKLKELKSKKRKKSLPKNILNLKPTTKKDLDKFFKKFEKKKSKKKKIISANKKAPVLKRKSKQSKSLKKKLNTTNKLNNKKNIITNNPYTKIVKKIIKKNSSKINNKEINELSREKLISKLFNLDLINKDTTAPTSILQDIYKIYKITHKSITIKK</sequence>
<accession>A0A5B8IJ89</accession>
<protein>
    <submittedName>
        <fullName evidence="1">Uncharacterized protein</fullName>
    </submittedName>
</protein>
<gene>
    <name evidence="1" type="ORF">8_19</name>
</gene>
<organism evidence="1">
    <name type="scientific">Mimiviridae sp. ChoanoV1</name>
    <dbReference type="NCBI Taxonomy" id="2596887"/>
    <lineage>
        <taxon>Viruses</taxon>
        <taxon>Varidnaviria</taxon>
        <taxon>Bamfordvirae</taxon>
        <taxon>Nucleocytoviricota</taxon>
        <taxon>Megaviricetes</taxon>
        <taxon>Imitervirales</taxon>
        <taxon>Schizomimiviridae</taxon>
    </lineage>
</organism>
<evidence type="ECO:0000313" key="1">
    <source>
        <dbReference type="EMBL" id="QDY52422.1"/>
    </source>
</evidence>
<name>A0A5B8IJ89_9VIRU</name>
<dbReference type="EMBL" id="MK250092">
    <property type="protein sequence ID" value="QDY52422.1"/>
    <property type="molecule type" value="Genomic_DNA"/>
</dbReference>
<reference evidence="1" key="1">
    <citation type="submission" date="2018-11" db="EMBL/GenBank/DDBJ databases">
        <title>A distinct lineage of giant viruses engineers rhodopsin photosystems in predatory marine eukaryotes.</title>
        <authorList>
            <person name="Needham D.M."/>
            <person name="Yoshizawa S."/>
            <person name="Hosaka T."/>
            <person name="Poirier C."/>
            <person name="Choi C.-J."/>
            <person name="Hehenberger E."/>
            <person name="Irwin N.A.T."/>
            <person name="Wilken S."/>
            <person name="Yung C.-M."/>
            <person name="Bachy C."/>
            <person name="Kurihara R."/>
            <person name="Nakajima Y."/>
            <person name="Kojima K."/>
            <person name="Kimura-Someya T."/>
            <person name="Leonard G."/>
            <person name="Malmstrom R.R."/>
            <person name="Mende D."/>
            <person name="Olson D.K."/>
            <person name="Sudo Y."/>
            <person name="Sudek S."/>
            <person name="Richards T.A."/>
            <person name="DeLong E.F."/>
            <person name="Keeling P.J."/>
            <person name="Santoro A.E."/>
            <person name="Shirouzu M."/>
            <person name="Iwasaki W."/>
            <person name="Worden A.Z."/>
        </authorList>
    </citation>
    <scope>NUCLEOTIDE SEQUENCE</scope>
</reference>
<proteinExistence type="predicted"/>